<dbReference type="InterPro" id="IPR036236">
    <property type="entry name" value="Znf_C2H2_sf"/>
</dbReference>
<keyword evidence="4" id="KW-1185">Reference proteome</keyword>
<organism evidence="3 4">
    <name type="scientific">Pleurodeles waltl</name>
    <name type="common">Iberian ribbed newt</name>
    <dbReference type="NCBI Taxonomy" id="8319"/>
    <lineage>
        <taxon>Eukaryota</taxon>
        <taxon>Metazoa</taxon>
        <taxon>Chordata</taxon>
        <taxon>Craniata</taxon>
        <taxon>Vertebrata</taxon>
        <taxon>Euteleostomi</taxon>
        <taxon>Amphibia</taxon>
        <taxon>Batrachia</taxon>
        <taxon>Caudata</taxon>
        <taxon>Salamandroidea</taxon>
        <taxon>Salamandridae</taxon>
        <taxon>Pleurodelinae</taxon>
        <taxon>Pleurodeles</taxon>
    </lineage>
</organism>
<proteinExistence type="predicted"/>
<evidence type="ECO:0000313" key="4">
    <source>
        <dbReference type="Proteomes" id="UP001066276"/>
    </source>
</evidence>
<dbReference type="InterPro" id="IPR013087">
    <property type="entry name" value="Znf_C2H2_type"/>
</dbReference>
<sequence>MPNINIGHPSLSRQKSHQSEPLYTSGVRTIVEEDCGKEPHSFETIPLVVPLSRVAHPALLPQMASTKHGHGSRVIMATEDDYCKLCDSSFSSPVIAQAHYQGKNHLKRLRLAEARNNSFS</sequence>
<dbReference type="InterPro" id="IPR003604">
    <property type="entry name" value="Matrin/U1-like-C_Znf_C2H2"/>
</dbReference>
<dbReference type="PANTHER" id="PTHR46786:SF1">
    <property type="entry name" value="ZINC FINGER MATRIN-TYPE PROTEIN 3"/>
    <property type="match status" value="1"/>
</dbReference>
<gene>
    <name evidence="3" type="ORF">NDU88_000815</name>
</gene>
<dbReference type="Proteomes" id="UP001066276">
    <property type="component" value="Chromosome 11"/>
</dbReference>
<dbReference type="PANTHER" id="PTHR46786">
    <property type="entry name" value="ZINC FINGER MATRIN-TYPE PROTEIN 3"/>
    <property type="match status" value="1"/>
</dbReference>
<evidence type="ECO:0000313" key="3">
    <source>
        <dbReference type="EMBL" id="KAJ1087648.1"/>
    </source>
</evidence>
<evidence type="ECO:0000259" key="2">
    <source>
        <dbReference type="SMART" id="SM00451"/>
    </source>
</evidence>
<accession>A0AAV7LE46</accession>
<dbReference type="EMBL" id="JANPWB010000015">
    <property type="protein sequence ID" value="KAJ1087648.1"/>
    <property type="molecule type" value="Genomic_DNA"/>
</dbReference>
<dbReference type="GO" id="GO:0008270">
    <property type="term" value="F:zinc ion binding"/>
    <property type="evidence" value="ECO:0007669"/>
    <property type="project" value="InterPro"/>
</dbReference>
<protein>
    <recommendedName>
        <fullName evidence="2">U1-type domain-containing protein</fullName>
    </recommendedName>
</protein>
<feature type="region of interest" description="Disordered" evidence="1">
    <location>
        <begin position="1"/>
        <end position="23"/>
    </location>
</feature>
<feature type="domain" description="U1-type" evidence="2">
    <location>
        <begin position="78"/>
        <end position="112"/>
    </location>
</feature>
<dbReference type="GO" id="GO:0003676">
    <property type="term" value="F:nucleic acid binding"/>
    <property type="evidence" value="ECO:0007669"/>
    <property type="project" value="InterPro"/>
</dbReference>
<dbReference type="Gene3D" id="3.30.160.60">
    <property type="entry name" value="Classic Zinc Finger"/>
    <property type="match status" value="1"/>
</dbReference>
<dbReference type="SUPFAM" id="SSF57667">
    <property type="entry name" value="beta-beta-alpha zinc fingers"/>
    <property type="match status" value="1"/>
</dbReference>
<evidence type="ECO:0000256" key="1">
    <source>
        <dbReference type="SAM" id="MobiDB-lite"/>
    </source>
</evidence>
<reference evidence="3" key="1">
    <citation type="journal article" date="2022" name="bioRxiv">
        <title>Sequencing and chromosome-scale assembly of the giantPleurodeles waltlgenome.</title>
        <authorList>
            <person name="Brown T."/>
            <person name="Elewa A."/>
            <person name="Iarovenko S."/>
            <person name="Subramanian E."/>
            <person name="Araus A.J."/>
            <person name="Petzold A."/>
            <person name="Susuki M."/>
            <person name="Suzuki K.-i.T."/>
            <person name="Hayashi T."/>
            <person name="Toyoda A."/>
            <person name="Oliveira C."/>
            <person name="Osipova E."/>
            <person name="Leigh N.D."/>
            <person name="Simon A."/>
            <person name="Yun M.H."/>
        </authorList>
    </citation>
    <scope>NUCLEOTIDE SEQUENCE</scope>
    <source>
        <strain evidence="3">20211129_DDA</strain>
        <tissue evidence="3">Liver</tissue>
    </source>
</reference>
<comment type="caution">
    <text evidence="3">The sequence shown here is derived from an EMBL/GenBank/DDBJ whole genome shotgun (WGS) entry which is preliminary data.</text>
</comment>
<dbReference type="InterPro" id="IPR052644">
    <property type="entry name" value="ZMAT3"/>
</dbReference>
<dbReference type="AlphaFoldDB" id="A0AAV7LE46"/>
<dbReference type="Pfam" id="PF12874">
    <property type="entry name" value="zf-met"/>
    <property type="match status" value="1"/>
</dbReference>
<name>A0AAV7LE46_PLEWA</name>
<dbReference type="SMART" id="SM00451">
    <property type="entry name" value="ZnF_U1"/>
    <property type="match status" value="1"/>
</dbReference>
<dbReference type="FunFam" id="3.30.160.60:FF:000285">
    <property type="entry name" value="Zinc finger matrin-type protein 3"/>
    <property type="match status" value="1"/>
</dbReference>